<keyword evidence="1" id="KW-1133">Transmembrane helix</keyword>
<keyword evidence="3" id="KW-1185">Reference proteome</keyword>
<dbReference type="RefSeq" id="WP_167993556.1">
    <property type="nucleotide sequence ID" value="NZ_JAATJL010000001.1"/>
</dbReference>
<protein>
    <submittedName>
        <fullName evidence="2">Uncharacterized protein</fullName>
    </submittedName>
</protein>
<proteinExistence type="predicted"/>
<gene>
    <name evidence="2" type="ORF">BJ994_001846</name>
</gene>
<evidence type="ECO:0000313" key="3">
    <source>
        <dbReference type="Proteomes" id="UP000547458"/>
    </source>
</evidence>
<keyword evidence="1" id="KW-0472">Membrane</keyword>
<reference evidence="2 3" key="1">
    <citation type="submission" date="2020-03" db="EMBL/GenBank/DDBJ databases">
        <title>Sequencing the genomes of 1000 actinobacteria strains.</title>
        <authorList>
            <person name="Klenk H.-P."/>
        </authorList>
    </citation>
    <scope>NUCLEOTIDE SEQUENCE [LARGE SCALE GENOMIC DNA]</scope>
    <source>
        <strain evidence="2 3">DSM 16403</strain>
    </source>
</reference>
<dbReference type="Proteomes" id="UP000547458">
    <property type="component" value="Unassembled WGS sequence"/>
</dbReference>
<keyword evidence="1" id="KW-0812">Transmembrane</keyword>
<evidence type="ECO:0000256" key="1">
    <source>
        <dbReference type="SAM" id="Phobius"/>
    </source>
</evidence>
<comment type="caution">
    <text evidence="2">The sequence shown here is derived from an EMBL/GenBank/DDBJ whole genome shotgun (WGS) entry which is preliminary data.</text>
</comment>
<name>A0A846RMC4_9MICC</name>
<feature type="transmembrane region" description="Helical" evidence="1">
    <location>
        <begin position="23"/>
        <end position="47"/>
    </location>
</feature>
<evidence type="ECO:0000313" key="2">
    <source>
        <dbReference type="EMBL" id="NJC22770.1"/>
    </source>
</evidence>
<dbReference type="AlphaFoldDB" id="A0A846RMC4"/>
<accession>A0A846RMC4</accession>
<dbReference type="EMBL" id="JAATJL010000001">
    <property type="protein sequence ID" value="NJC22770.1"/>
    <property type="molecule type" value="Genomic_DNA"/>
</dbReference>
<sequence>MTKVTRVGHCWPGGGDLFNGAQFFAAFTFCTALFTGTIAAAALSTLVPGLMVVTPSNPEQAHHLCASGRQARDDGTWQGILFRIQRVVEHRRG</sequence>
<organism evidence="2 3">
    <name type="scientific">Arthrobacter pigmenti</name>
    <dbReference type="NCBI Taxonomy" id="271432"/>
    <lineage>
        <taxon>Bacteria</taxon>
        <taxon>Bacillati</taxon>
        <taxon>Actinomycetota</taxon>
        <taxon>Actinomycetes</taxon>
        <taxon>Micrococcales</taxon>
        <taxon>Micrococcaceae</taxon>
        <taxon>Arthrobacter</taxon>
    </lineage>
</organism>